<reference evidence="6 7" key="1">
    <citation type="submission" date="2016-11" db="EMBL/GenBank/DDBJ databases">
        <authorList>
            <person name="Jaros S."/>
            <person name="Januszkiewicz K."/>
            <person name="Wedrychowicz H."/>
        </authorList>
    </citation>
    <scope>NUCLEOTIDE SEQUENCE [LARGE SCALE GENOMIC DNA]</scope>
    <source>
        <strain evidence="6 7">ACAM 12</strain>
    </source>
</reference>
<dbReference type="PANTHER" id="PTHR34183">
    <property type="entry name" value="ENDOLYTIC PEPTIDOGLYCAN TRANSGLYCOSYLASE RLPA"/>
    <property type="match status" value="1"/>
</dbReference>
<proteinExistence type="inferred from homology"/>
<dbReference type="AlphaFoldDB" id="A0A1M7I7X3"/>
<dbReference type="InterPro" id="IPR009009">
    <property type="entry name" value="RlpA-like_DPBB"/>
</dbReference>
<sequence length="148" mass="15526">MAACSFTLPRPAASRLDYRPRFAALLYAGLLACAVVAASVLAPGPALADATPQGQQGEASYYSDRFQGALTASGTPFDQQALTAAHPSLPMGTEVLVTRPATGQTVKVVINDRGPYIRGRIIDLSKRAARKLGIIKRGVASVMVTVIE</sequence>
<evidence type="ECO:0000256" key="4">
    <source>
        <dbReference type="RuleBase" id="RU003495"/>
    </source>
</evidence>
<dbReference type="HAMAP" id="MF_02071">
    <property type="entry name" value="RlpA"/>
    <property type="match status" value="1"/>
</dbReference>
<dbReference type="SUPFAM" id="SSF50685">
    <property type="entry name" value="Barwin-like endoglucanases"/>
    <property type="match status" value="1"/>
</dbReference>
<accession>A0A1M7I7X3</accession>
<dbReference type="OrthoDB" id="9779128at2"/>
<dbReference type="InParanoid" id="A0A1M7I7X3"/>
<dbReference type="CDD" id="cd22268">
    <property type="entry name" value="DPBB_RlpA-like"/>
    <property type="match status" value="1"/>
</dbReference>
<dbReference type="RefSeq" id="WP_079554271.1">
    <property type="nucleotide sequence ID" value="NZ_LT670847.1"/>
</dbReference>
<dbReference type="InterPro" id="IPR034718">
    <property type="entry name" value="RlpA"/>
</dbReference>
<dbReference type="Proteomes" id="UP000190911">
    <property type="component" value="Chromosome I"/>
</dbReference>
<dbReference type="STRING" id="29571.SAMN05878437_2613"/>
<dbReference type="EMBL" id="LT670847">
    <property type="protein sequence ID" value="SHM36844.1"/>
    <property type="molecule type" value="Genomic_DNA"/>
</dbReference>
<evidence type="ECO:0000313" key="7">
    <source>
        <dbReference type="Proteomes" id="UP000190911"/>
    </source>
</evidence>
<evidence type="ECO:0000256" key="3">
    <source>
        <dbReference type="HAMAP-Rule" id="MF_02071"/>
    </source>
</evidence>
<evidence type="ECO:0000259" key="5">
    <source>
        <dbReference type="Pfam" id="PF03330"/>
    </source>
</evidence>
<keyword evidence="2 3" id="KW-0961">Cell wall biogenesis/degradation</keyword>
<evidence type="ECO:0000313" key="6">
    <source>
        <dbReference type="EMBL" id="SHM36844.1"/>
    </source>
</evidence>
<dbReference type="GO" id="GO:0071555">
    <property type="term" value="P:cell wall organization"/>
    <property type="evidence" value="ECO:0007669"/>
    <property type="project" value="UniProtKB-KW"/>
</dbReference>
<dbReference type="InterPro" id="IPR012997">
    <property type="entry name" value="RplA"/>
</dbReference>
<comment type="similarity">
    <text evidence="3 4">Belongs to the RlpA family.</text>
</comment>
<dbReference type="NCBIfam" id="TIGR00413">
    <property type="entry name" value="rlpA"/>
    <property type="match status" value="1"/>
</dbReference>
<comment type="function">
    <text evidence="3">Lytic transglycosylase with a strong preference for naked glycan strands that lack stem peptides.</text>
</comment>
<dbReference type="GO" id="GO:0008932">
    <property type="term" value="F:lytic endotransglycosylase activity"/>
    <property type="evidence" value="ECO:0007669"/>
    <property type="project" value="UniProtKB-UniRule"/>
</dbReference>
<keyword evidence="1 3" id="KW-0456">Lyase</keyword>
<feature type="domain" description="RlpA-like protein double-psi beta-barrel" evidence="5">
    <location>
        <begin position="55"/>
        <end position="143"/>
    </location>
</feature>
<dbReference type="GO" id="GO:0000270">
    <property type="term" value="P:peptidoglycan metabolic process"/>
    <property type="evidence" value="ECO:0007669"/>
    <property type="project" value="UniProtKB-UniRule"/>
</dbReference>
<evidence type="ECO:0000256" key="1">
    <source>
        <dbReference type="ARBA" id="ARBA00023239"/>
    </source>
</evidence>
<protein>
    <recommendedName>
        <fullName evidence="3">Endolytic peptidoglycan transglycosylase RlpA</fullName>
        <ecNumber evidence="3">4.2.2.-</ecNumber>
    </recommendedName>
</protein>
<dbReference type="InterPro" id="IPR036908">
    <property type="entry name" value="RlpA-like_sf"/>
</dbReference>
<dbReference type="Pfam" id="PF03330">
    <property type="entry name" value="DPBB_1"/>
    <property type="match status" value="1"/>
</dbReference>
<keyword evidence="6" id="KW-0449">Lipoprotein</keyword>
<evidence type="ECO:0000256" key="2">
    <source>
        <dbReference type="ARBA" id="ARBA00023316"/>
    </source>
</evidence>
<organism evidence="6 7">
    <name type="scientific">Vreelandella subglaciescola</name>
    <dbReference type="NCBI Taxonomy" id="29571"/>
    <lineage>
        <taxon>Bacteria</taxon>
        <taxon>Pseudomonadati</taxon>
        <taxon>Pseudomonadota</taxon>
        <taxon>Gammaproteobacteria</taxon>
        <taxon>Oceanospirillales</taxon>
        <taxon>Halomonadaceae</taxon>
        <taxon>Vreelandella</taxon>
    </lineage>
</organism>
<keyword evidence="7" id="KW-1185">Reference proteome</keyword>
<dbReference type="Gene3D" id="2.40.40.10">
    <property type="entry name" value="RlpA-like domain"/>
    <property type="match status" value="1"/>
</dbReference>
<gene>
    <name evidence="3" type="primary">rlpA</name>
    <name evidence="6" type="ORF">SAMN05878437_2613</name>
</gene>
<dbReference type="PANTHER" id="PTHR34183:SF8">
    <property type="entry name" value="ENDOLYTIC PEPTIDOGLYCAN TRANSGLYCOSYLASE RLPA-RELATED"/>
    <property type="match status" value="1"/>
</dbReference>
<dbReference type="EC" id="4.2.2.-" evidence="3"/>
<name>A0A1M7I7X3_9GAMM</name>